<dbReference type="Pfam" id="PF12728">
    <property type="entry name" value="HTH_17"/>
    <property type="match status" value="1"/>
</dbReference>
<dbReference type="PANTHER" id="PTHR34585">
    <property type="match status" value="1"/>
</dbReference>
<evidence type="ECO:0000259" key="1">
    <source>
        <dbReference type="Pfam" id="PF12728"/>
    </source>
</evidence>
<keyword evidence="3" id="KW-1185">Reference proteome</keyword>
<dbReference type="RefSeq" id="WP_009195690.1">
    <property type="nucleotide sequence ID" value="NZ_AODQ01000054.1"/>
</dbReference>
<name>M7NL72_9BACT</name>
<protein>
    <submittedName>
        <fullName evidence="2">Helix-turn-helix domain protein</fullName>
    </submittedName>
</protein>
<dbReference type="eggNOG" id="ENOG5032YCE">
    <property type="taxonomic scope" value="Bacteria"/>
</dbReference>
<dbReference type="OrthoDB" id="1524679at2"/>
<dbReference type="STRING" id="1279009.ADICEAN_02297"/>
<organism evidence="2 3">
    <name type="scientific">Cesiribacter andamanensis AMV16</name>
    <dbReference type="NCBI Taxonomy" id="1279009"/>
    <lineage>
        <taxon>Bacteria</taxon>
        <taxon>Pseudomonadati</taxon>
        <taxon>Bacteroidota</taxon>
        <taxon>Cytophagia</taxon>
        <taxon>Cytophagales</taxon>
        <taxon>Cesiribacteraceae</taxon>
        <taxon>Cesiribacter</taxon>
    </lineage>
</organism>
<accession>M7NL72</accession>
<dbReference type="InterPro" id="IPR041657">
    <property type="entry name" value="HTH_17"/>
</dbReference>
<evidence type="ECO:0000313" key="3">
    <source>
        <dbReference type="Proteomes" id="UP000011910"/>
    </source>
</evidence>
<sequence>MSQEPSSFSGAARARLYREQLLTTDDLQAFKAELLEEIGRLLAQGAAEAPKKWLKSPDVRKLLGISPGTLQNLRINGTLPFTRLGGVLLYDAADIEKLLEKNRQRGALLVHGLQDRPAHASDRTNARIQGSPA</sequence>
<dbReference type="EMBL" id="AODQ01000054">
    <property type="protein sequence ID" value="EMR02545.1"/>
    <property type="molecule type" value="Genomic_DNA"/>
</dbReference>
<evidence type="ECO:0000313" key="2">
    <source>
        <dbReference type="EMBL" id="EMR02545.1"/>
    </source>
</evidence>
<dbReference type="SUPFAM" id="SSF46955">
    <property type="entry name" value="Putative DNA-binding domain"/>
    <property type="match status" value="1"/>
</dbReference>
<dbReference type="PATRIC" id="fig|1279009.4.peg.2329"/>
<dbReference type="PANTHER" id="PTHR34585:SF22">
    <property type="entry name" value="HELIX-TURN-HELIX DOMAIN-CONTAINING PROTEIN"/>
    <property type="match status" value="1"/>
</dbReference>
<dbReference type="InterPro" id="IPR009061">
    <property type="entry name" value="DNA-bd_dom_put_sf"/>
</dbReference>
<proteinExistence type="predicted"/>
<dbReference type="AlphaFoldDB" id="M7NL72"/>
<dbReference type="Proteomes" id="UP000011910">
    <property type="component" value="Unassembled WGS sequence"/>
</dbReference>
<feature type="domain" description="Helix-turn-helix" evidence="1">
    <location>
        <begin position="53"/>
        <end position="103"/>
    </location>
</feature>
<reference evidence="2 3" key="1">
    <citation type="journal article" date="2013" name="Genome Announc.">
        <title>Draft Genome Sequence of Cesiribacter andamanensis Strain AMV16T, Isolated from a Soil Sample from a Mud Volcano in the Andaman Islands, India.</title>
        <authorList>
            <person name="Shivaji S."/>
            <person name="Ara S."/>
            <person name="Begum Z."/>
            <person name="Srinivas T.N."/>
            <person name="Singh A."/>
            <person name="Kumar Pinnaka A."/>
        </authorList>
    </citation>
    <scope>NUCLEOTIDE SEQUENCE [LARGE SCALE GENOMIC DNA]</scope>
    <source>
        <strain evidence="2 3">AMV16</strain>
    </source>
</reference>
<gene>
    <name evidence="2" type="ORF">ADICEAN_02297</name>
</gene>
<comment type="caution">
    <text evidence="2">The sequence shown here is derived from an EMBL/GenBank/DDBJ whole genome shotgun (WGS) entry which is preliminary data.</text>
</comment>